<dbReference type="InterPro" id="IPR029062">
    <property type="entry name" value="Class_I_gatase-like"/>
</dbReference>
<dbReference type="STRING" id="1121266.SAMN02745883_01476"/>
<protein>
    <submittedName>
        <fullName evidence="1">Putative glutamine amidotransferase</fullName>
    </submittedName>
</protein>
<dbReference type="InterPro" id="IPR044668">
    <property type="entry name" value="PuuD-like"/>
</dbReference>
<keyword evidence="1" id="KW-0315">Glutamine amidotransferase</keyword>
<dbReference type="PANTHER" id="PTHR43235:SF1">
    <property type="entry name" value="GLUTAMINE AMIDOTRANSFERASE PB2B2.05-RELATED"/>
    <property type="match status" value="1"/>
</dbReference>
<gene>
    <name evidence="1" type="ORF">SAMN02745883_01476</name>
</gene>
<dbReference type="EMBL" id="FRAJ01000011">
    <property type="protein sequence ID" value="SHK18877.1"/>
    <property type="molecule type" value="Genomic_DNA"/>
</dbReference>
<sequence>MKPLIGITTYLVKDRELKEKRYRGLPGQDMQMSTMDYSRCIKKAGGIPVTIPVIHDDDYIEELSNILDGFLFSGGPDIYPFKYGQALKKGIGLINPERDDFEFKLLDKVLKKDKPVFGICRGFQLINVYFGGTLYQDISKTNMTDIEHVGIMIPKYEYCHDVIIDNESKLYLAFKTNKLKVNSFHHQAIDKLGEGLLKTAWSKDGIIEGFEHPDYSFIVGVQWHPEMMVEVHKEQLSVFQLFINNIKRLRKNV</sequence>
<dbReference type="Pfam" id="PF07722">
    <property type="entry name" value="Peptidase_C26"/>
    <property type="match status" value="1"/>
</dbReference>
<name>A0A1M6QFN8_9FIRM</name>
<dbReference type="InterPro" id="IPR011697">
    <property type="entry name" value="Peptidase_C26"/>
</dbReference>
<organism evidence="1 2">
    <name type="scientific">Caminicella sporogenes DSM 14501</name>
    <dbReference type="NCBI Taxonomy" id="1121266"/>
    <lineage>
        <taxon>Bacteria</taxon>
        <taxon>Bacillati</taxon>
        <taxon>Bacillota</taxon>
        <taxon>Clostridia</taxon>
        <taxon>Peptostreptococcales</taxon>
        <taxon>Caminicellaceae</taxon>
        <taxon>Caminicella</taxon>
    </lineage>
</organism>
<dbReference type="CDD" id="cd01745">
    <property type="entry name" value="GATase1_2"/>
    <property type="match status" value="1"/>
</dbReference>
<dbReference type="GO" id="GO:0016811">
    <property type="term" value="F:hydrolase activity, acting on carbon-nitrogen (but not peptide) bonds, in linear amides"/>
    <property type="evidence" value="ECO:0007669"/>
    <property type="project" value="InterPro"/>
</dbReference>
<proteinExistence type="predicted"/>
<dbReference type="PROSITE" id="PS51273">
    <property type="entry name" value="GATASE_TYPE_1"/>
    <property type="match status" value="1"/>
</dbReference>
<keyword evidence="1" id="KW-0808">Transferase</keyword>
<dbReference type="GO" id="GO:0016740">
    <property type="term" value="F:transferase activity"/>
    <property type="evidence" value="ECO:0007669"/>
    <property type="project" value="UniProtKB-KW"/>
</dbReference>
<dbReference type="Gene3D" id="3.40.50.880">
    <property type="match status" value="1"/>
</dbReference>
<dbReference type="AlphaFoldDB" id="A0A1M6QFN8"/>
<accession>A0A1M6QFN8</accession>
<dbReference type="PANTHER" id="PTHR43235">
    <property type="entry name" value="GLUTAMINE AMIDOTRANSFERASE PB2B2.05-RELATED"/>
    <property type="match status" value="1"/>
</dbReference>
<dbReference type="GO" id="GO:0005829">
    <property type="term" value="C:cytosol"/>
    <property type="evidence" value="ECO:0007669"/>
    <property type="project" value="TreeGrafter"/>
</dbReference>
<reference evidence="1 2" key="1">
    <citation type="submission" date="2016-11" db="EMBL/GenBank/DDBJ databases">
        <authorList>
            <person name="Jaros S."/>
            <person name="Januszkiewicz K."/>
            <person name="Wedrychowicz H."/>
        </authorList>
    </citation>
    <scope>NUCLEOTIDE SEQUENCE [LARGE SCALE GENOMIC DNA]</scope>
    <source>
        <strain evidence="1 2">DSM 14501</strain>
    </source>
</reference>
<evidence type="ECO:0000313" key="1">
    <source>
        <dbReference type="EMBL" id="SHK18877.1"/>
    </source>
</evidence>
<evidence type="ECO:0000313" key="2">
    <source>
        <dbReference type="Proteomes" id="UP000184082"/>
    </source>
</evidence>
<keyword evidence="2" id="KW-1185">Reference proteome</keyword>
<dbReference type="RefSeq" id="WP_072967103.1">
    <property type="nucleotide sequence ID" value="NZ_FRAJ01000011.1"/>
</dbReference>
<dbReference type="SUPFAM" id="SSF52317">
    <property type="entry name" value="Class I glutamine amidotransferase-like"/>
    <property type="match status" value="1"/>
</dbReference>
<dbReference type="Proteomes" id="UP000184082">
    <property type="component" value="Unassembled WGS sequence"/>
</dbReference>